<dbReference type="Pfam" id="PF07734">
    <property type="entry name" value="FBA_1"/>
    <property type="match status" value="1"/>
</dbReference>
<feature type="region of interest" description="Disordered" evidence="1">
    <location>
        <begin position="1"/>
        <end position="24"/>
    </location>
</feature>
<organism evidence="3 4">
    <name type="scientific">Corchorus olitorius</name>
    <dbReference type="NCBI Taxonomy" id="93759"/>
    <lineage>
        <taxon>Eukaryota</taxon>
        <taxon>Viridiplantae</taxon>
        <taxon>Streptophyta</taxon>
        <taxon>Embryophyta</taxon>
        <taxon>Tracheophyta</taxon>
        <taxon>Spermatophyta</taxon>
        <taxon>Magnoliopsida</taxon>
        <taxon>eudicotyledons</taxon>
        <taxon>Gunneridae</taxon>
        <taxon>Pentapetalae</taxon>
        <taxon>rosids</taxon>
        <taxon>malvids</taxon>
        <taxon>Malvales</taxon>
        <taxon>Malvaceae</taxon>
        <taxon>Grewioideae</taxon>
        <taxon>Apeibeae</taxon>
        <taxon>Corchorus</taxon>
    </lineage>
</organism>
<gene>
    <name evidence="3" type="ORF">COLO4_33997</name>
</gene>
<dbReference type="PANTHER" id="PTHR31672:SF13">
    <property type="entry name" value="F-BOX PROTEIN CPR30-LIKE"/>
    <property type="match status" value="1"/>
</dbReference>
<evidence type="ECO:0000313" key="4">
    <source>
        <dbReference type="Proteomes" id="UP000187203"/>
    </source>
</evidence>
<evidence type="ECO:0000256" key="1">
    <source>
        <dbReference type="SAM" id="MobiDB-lite"/>
    </source>
</evidence>
<accession>A0A1R3GPB6</accession>
<dbReference type="PROSITE" id="PS50181">
    <property type="entry name" value="FBOX"/>
    <property type="match status" value="1"/>
</dbReference>
<dbReference type="InterPro" id="IPR036047">
    <property type="entry name" value="F-box-like_dom_sf"/>
</dbReference>
<dbReference type="STRING" id="93759.A0A1R3GPB6"/>
<dbReference type="EMBL" id="AWUE01022023">
    <property type="protein sequence ID" value="OMO59933.1"/>
    <property type="molecule type" value="Genomic_DNA"/>
</dbReference>
<dbReference type="Pfam" id="PF00646">
    <property type="entry name" value="F-box"/>
    <property type="match status" value="1"/>
</dbReference>
<dbReference type="NCBIfam" id="TIGR01640">
    <property type="entry name" value="F_box_assoc_1"/>
    <property type="match status" value="1"/>
</dbReference>
<dbReference type="InterPro" id="IPR001810">
    <property type="entry name" value="F-box_dom"/>
</dbReference>
<dbReference type="CDD" id="cd22157">
    <property type="entry name" value="F-box_AtFBW1-like"/>
    <property type="match status" value="1"/>
</dbReference>
<dbReference type="SMART" id="SM00256">
    <property type="entry name" value="FBOX"/>
    <property type="match status" value="1"/>
</dbReference>
<dbReference type="Gene3D" id="1.20.1280.50">
    <property type="match status" value="1"/>
</dbReference>
<sequence length="396" mass="45300">MAVTMTISTKRKASNPSFQSKRIRRSQGFRHDTVVEKLSTEQALVSHLPVDLTMEIFARLPAKSLAKCRCVCKQWHSLLMDSEIATKQAILAQENPIDDKVVCFLFDSSLYKVKPYWVEDNFNIFDTNLEAAENKIALPTKNARLSHEILGSCNGLIFLNHGIKRKRFFLFNPLTGESRHLFSLPCGDKVFSLKDNCWRSINSSIEQFPYLLEHPVAVQVCGFLHWQVIGPNPDIVLTFDLGQEKFGELINIPKDPEEHTRIVGVGILQGCLCVTRRIGFNKSFGIWAMKKYGVAESWTKLITLQESPAFLDAYQTRYFQLFPIRYINNGRKLILQNFNNSIIYDIEKGSYKISHNRIPIIPREEHESWLMDSGSSTLKMTSYVESLVSPNSLCRV</sequence>
<dbReference type="AlphaFoldDB" id="A0A1R3GPB6"/>
<dbReference type="PANTHER" id="PTHR31672">
    <property type="entry name" value="BNACNNG10540D PROTEIN"/>
    <property type="match status" value="1"/>
</dbReference>
<feature type="domain" description="F-box" evidence="2">
    <location>
        <begin position="42"/>
        <end position="88"/>
    </location>
</feature>
<dbReference type="OrthoDB" id="591557at2759"/>
<comment type="caution">
    <text evidence="3">The sequence shown here is derived from an EMBL/GenBank/DDBJ whole genome shotgun (WGS) entry which is preliminary data.</text>
</comment>
<protein>
    <recommendedName>
        <fullName evidence="2">F-box domain-containing protein</fullName>
    </recommendedName>
</protein>
<keyword evidence="4" id="KW-1185">Reference proteome</keyword>
<evidence type="ECO:0000259" key="2">
    <source>
        <dbReference type="PROSITE" id="PS50181"/>
    </source>
</evidence>
<name>A0A1R3GPB6_9ROSI</name>
<dbReference type="Proteomes" id="UP000187203">
    <property type="component" value="Unassembled WGS sequence"/>
</dbReference>
<reference evidence="4" key="1">
    <citation type="submission" date="2013-09" db="EMBL/GenBank/DDBJ databases">
        <title>Corchorus olitorius genome sequencing.</title>
        <authorList>
            <person name="Alam M."/>
            <person name="Haque M.S."/>
            <person name="Islam M.S."/>
            <person name="Emdad E.M."/>
            <person name="Islam M.M."/>
            <person name="Ahmed B."/>
            <person name="Halim A."/>
            <person name="Hossen Q.M.M."/>
            <person name="Hossain M.Z."/>
            <person name="Ahmed R."/>
            <person name="Khan M.M."/>
            <person name="Islam R."/>
            <person name="Rashid M.M."/>
            <person name="Khan S.A."/>
            <person name="Rahman M.S."/>
            <person name="Alam M."/>
            <person name="Yahiya A.S."/>
            <person name="Khan M.S."/>
            <person name="Azam M.S."/>
            <person name="Haque T."/>
            <person name="Lashkar M.Z.H."/>
            <person name="Akhand A.I."/>
            <person name="Morshed G."/>
            <person name="Roy S."/>
            <person name="Uddin K.S."/>
            <person name="Rabeya T."/>
            <person name="Hossain A.S."/>
            <person name="Chowdhury A."/>
            <person name="Snigdha A.R."/>
            <person name="Mortoza M.S."/>
            <person name="Matin S.A."/>
            <person name="Hoque S.M.E."/>
            <person name="Islam M.K."/>
            <person name="Roy D.K."/>
            <person name="Haider R."/>
            <person name="Moosa M.M."/>
            <person name="Elias S.M."/>
            <person name="Hasan A.M."/>
            <person name="Jahan S."/>
            <person name="Shafiuddin M."/>
            <person name="Mahmood N."/>
            <person name="Shommy N.S."/>
        </authorList>
    </citation>
    <scope>NUCLEOTIDE SEQUENCE [LARGE SCALE GENOMIC DNA]</scope>
    <source>
        <strain evidence="4">cv. O-4</strain>
    </source>
</reference>
<proteinExistence type="predicted"/>
<dbReference type="InterPro" id="IPR050796">
    <property type="entry name" value="SCF_F-box_component"/>
</dbReference>
<dbReference type="InterPro" id="IPR006527">
    <property type="entry name" value="F-box-assoc_dom_typ1"/>
</dbReference>
<dbReference type="SUPFAM" id="SSF81383">
    <property type="entry name" value="F-box domain"/>
    <property type="match status" value="1"/>
</dbReference>
<feature type="compositionally biased region" description="Polar residues" evidence="1">
    <location>
        <begin position="1"/>
        <end position="20"/>
    </location>
</feature>
<dbReference type="InterPro" id="IPR017451">
    <property type="entry name" value="F-box-assoc_interact_dom"/>
</dbReference>
<evidence type="ECO:0000313" key="3">
    <source>
        <dbReference type="EMBL" id="OMO59933.1"/>
    </source>
</evidence>